<dbReference type="PANTHER" id="PTHR46825">
    <property type="entry name" value="D-ALANYL-D-ALANINE-CARBOXYPEPTIDASE/ENDOPEPTIDASE AMPH"/>
    <property type="match status" value="1"/>
</dbReference>
<dbReference type="AlphaFoldDB" id="A0A5R9IKW5"/>
<dbReference type="EMBL" id="VCBC01000013">
    <property type="protein sequence ID" value="TLU61992.1"/>
    <property type="molecule type" value="Genomic_DNA"/>
</dbReference>
<dbReference type="SUPFAM" id="SSF56601">
    <property type="entry name" value="beta-lactamase/transpeptidase-like"/>
    <property type="match status" value="1"/>
</dbReference>
<evidence type="ECO:0000256" key="1">
    <source>
        <dbReference type="SAM" id="SignalP"/>
    </source>
</evidence>
<dbReference type="Pfam" id="PF00144">
    <property type="entry name" value="Beta-lactamase"/>
    <property type="match status" value="1"/>
</dbReference>
<dbReference type="OrthoDB" id="5638366at2"/>
<protein>
    <submittedName>
        <fullName evidence="3">Beta-lactamase family protein</fullName>
    </submittedName>
</protein>
<feature type="domain" description="Beta-lactamase-related" evidence="2">
    <location>
        <begin position="30"/>
        <end position="341"/>
    </location>
</feature>
<dbReference type="InterPro" id="IPR001466">
    <property type="entry name" value="Beta-lactam-related"/>
</dbReference>
<feature type="chain" id="PRO_5024344838" evidence="1">
    <location>
        <begin position="22"/>
        <end position="548"/>
    </location>
</feature>
<accession>A0A5R9IKW5</accession>
<keyword evidence="1" id="KW-0732">Signal</keyword>
<gene>
    <name evidence="3" type="ORF">FE810_13120</name>
</gene>
<evidence type="ECO:0000259" key="2">
    <source>
        <dbReference type="Pfam" id="PF00144"/>
    </source>
</evidence>
<evidence type="ECO:0000313" key="4">
    <source>
        <dbReference type="Proteomes" id="UP000307790"/>
    </source>
</evidence>
<organism evidence="3 4">
    <name type="scientific">Thalassotalea litorea</name>
    <dbReference type="NCBI Taxonomy" id="2020715"/>
    <lineage>
        <taxon>Bacteria</taxon>
        <taxon>Pseudomonadati</taxon>
        <taxon>Pseudomonadota</taxon>
        <taxon>Gammaproteobacteria</taxon>
        <taxon>Alteromonadales</taxon>
        <taxon>Colwelliaceae</taxon>
        <taxon>Thalassotalea</taxon>
    </lineage>
</organism>
<dbReference type="InterPro" id="IPR012338">
    <property type="entry name" value="Beta-lactam/transpept-like"/>
</dbReference>
<dbReference type="InterPro" id="IPR050491">
    <property type="entry name" value="AmpC-like"/>
</dbReference>
<name>A0A5R9IKW5_9GAMM</name>
<sequence length="548" mass="61701">MLIIRNFILAFVLAYSTASVAKELKTKDIDAIFSEFDGNVPGCSVTVSQNGKTTFDKGFGLSNLEYGIPITSDNRFLIGSTSKQFTAYSIALLVQKGKIKLSDSLWKFFPKFPDYAQSILVSDLIHHTSGIRDIDHLTYLGGFGESIDYTDSDAMSFLVRQEALNFNPGTDYMYSNSNYFLLAKIIEVVTNKSFREFTTENIFEPLGMHHSYFNDDHTEVIKLRASGYWPSDKGYALAFNTMDIVGASGLYTTNKDLQIWFSNFMEEPLGSDSKSLFQELVKVGRYRNNERLHYAYGLEVDRFNGLYRVHHGGGDAGYRAMSMMFPEEKTAFSILCNNGYVNTMNLAQKLTKVIFSVREESTLSVNKYTPVNPKEIVNLLGDYWSDALKQKVSLIEDDGTVFYQINSRSKHVLYRIDDLTNSFNVYLSNGVPTHIIPNSEDTITVMTMRHGLKQSVKYEKISRSVKSLSSNISGKYYSLELDSYYQLAATRSGLILHMAGSGPHKLTTVKKGVFTDEYGQIVITFDSHGDFLLSSSRAKNIAFKQVGT</sequence>
<evidence type="ECO:0000313" key="3">
    <source>
        <dbReference type="EMBL" id="TLU61992.1"/>
    </source>
</evidence>
<reference evidence="3 4" key="1">
    <citation type="submission" date="2019-05" db="EMBL/GenBank/DDBJ databases">
        <title>Genome sequences of Thalassotalea litorea 1K03283.</title>
        <authorList>
            <person name="Zhang D."/>
        </authorList>
    </citation>
    <scope>NUCLEOTIDE SEQUENCE [LARGE SCALE GENOMIC DNA]</scope>
    <source>
        <strain evidence="3 4">MCCC 1K03283</strain>
    </source>
</reference>
<proteinExistence type="predicted"/>
<dbReference type="PANTHER" id="PTHR46825:SF9">
    <property type="entry name" value="BETA-LACTAMASE-RELATED DOMAIN-CONTAINING PROTEIN"/>
    <property type="match status" value="1"/>
</dbReference>
<keyword evidence="4" id="KW-1185">Reference proteome</keyword>
<dbReference type="Proteomes" id="UP000307790">
    <property type="component" value="Unassembled WGS sequence"/>
</dbReference>
<dbReference type="Gene3D" id="3.40.710.10">
    <property type="entry name" value="DD-peptidase/beta-lactamase superfamily"/>
    <property type="match status" value="1"/>
</dbReference>
<comment type="caution">
    <text evidence="3">The sequence shown here is derived from an EMBL/GenBank/DDBJ whole genome shotgun (WGS) entry which is preliminary data.</text>
</comment>
<feature type="signal peptide" evidence="1">
    <location>
        <begin position="1"/>
        <end position="21"/>
    </location>
</feature>